<dbReference type="EMBL" id="JBFSHR010000057">
    <property type="protein sequence ID" value="MEX6430497.1"/>
    <property type="molecule type" value="Genomic_DNA"/>
</dbReference>
<reference evidence="1 2" key="1">
    <citation type="submission" date="2024-07" db="EMBL/GenBank/DDBJ databases">
        <title>Draft Genome Sequence of Ferrimicrobium acidiphilum Strain YE2023, Isolated from a Pulp of Bioleach Reactor.</title>
        <authorList>
            <person name="Elkina Y.A."/>
            <person name="Bulaeva A.G."/>
            <person name="Beletsky A.V."/>
            <person name="Mardanov A.V."/>
        </authorList>
    </citation>
    <scope>NUCLEOTIDE SEQUENCE [LARGE SCALE GENOMIC DNA]</scope>
    <source>
        <strain evidence="1 2">YE2023</strain>
    </source>
</reference>
<dbReference type="InterPro" id="IPR003462">
    <property type="entry name" value="ODC_Mu_crystall"/>
</dbReference>
<evidence type="ECO:0000313" key="2">
    <source>
        <dbReference type="Proteomes" id="UP001560267"/>
    </source>
</evidence>
<dbReference type="InterPro" id="IPR023401">
    <property type="entry name" value="ODC_N"/>
</dbReference>
<gene>
    <name evidence="1" type="ORF">AB6A68_11740</name>
</gene>
<dbReference type="PANTHER" id="PTHR13812">
    <property type="entry name" value="KETIMINE REDUCTASE MU-CRYSTALLIN"/>
    <property type="match status" value="1"/>
</dbReference>
<dbReference type="PIRSF" id="PIRSF001439">
    <property type="entry name" value="CryM"/>
    <property type="match status" value="1"/>
</dbReference>
<dbReference type="Gene3D" id="3.40.50.720">
    <property type="entry name" value="NAD(P)-binding Rossmann-like Domain"/>
    <property type="match status" value="1"/>
</dbReference>
<name>A0ABV3Y4M1_9ACTN</name>
<dbReference type="RefSeq" id="WP_369084813.1">
    <property type="nucleotide sequence ID" value="NZ_JBFSHR010000057.1"/>
</dbReference>
<evidence type="ECO:0000313" key="1">
    <source>
        <dbReference type="EMBL" id="MEX6430497.1"/>
    </source>
</evidence>
<organism evidence="1 2">
    <name type="scientific">Ferrimicrobium acidiphilum</name>
    <dbReference type="NCBI Taxonomy" id="121039"/>
    <lineage>
        <taxon>Bacteria</taxon>
        <taxon>Bacillati</taxon>
        <taxon>Actinomycetota</taxon>
        <taxon>Acidimicrobiia</taxon>
        <taxon>Acidimicrobiales</taxon>
        <taxon>Acidimicrobiaceae</taxon>
        <taxon>Ferrimicrobium</taxon>
    </lineage>
</organism>
<protein>
    <submittedName>
        <fullName evidence="1">Ornithine cyclodeaminase family protein</fullName>
    </submittedName>
</protein>
<dbReference type="InterPro" id="IPR036291">
    <property type="entry name" value="NAD(P)-bd_dom_sf"/>
</dbReference>
<sequence>MRVWIGPHDVENLVDEKVLIRGIRSGFRELTNTLPAPQRFHSALAGITQITDLAEIMILAPGALPSIPAFTVKVHAKYPSNPTRGLPGIQGVIHLIDAATGELLALIDSPQLTAHRTAAAGAVAADLLARPDAHSVAIIGAGVQGEWQFKYLTHVRSIDRVWVYDLEPRNAQAYAERRQSEGYWCERASTIAAAVQDADIIVTATWARNPFLTASMVPSGVHIATLGPDSPGKAEIDIDLLEQARVVCDNLVLARTMGCLYPWRDRSLPAVSLTMVLRGEVPGRFDMHQRAVFGAVGLPSQDLVAAWQVFQDALKYGRGQVLP</sequence>
<accession>A0ABV3Y4M1</accession>
<dbReference type="PANTHER" id="PTHR13812:SF19">
    <property type="entry name" value="KETIMINE REDUCTASE MU-CRYSTALLIN"/>
    <property type="match status" value="1"/>
</dbReference>
<dbReference type="SUPFAM" id="SSF51735">
    <property type="entry name" value="NAD(P)-binding Rossmann-fold domains"/>
    <property type="match status" value="1"/>
</dbReference>
<dbReference type="Gene3D" id="3.30.1780.10">
    <property type="entry name" value="ornithine cyclodeaminase, domain 1"/>
    <property type="match status" value="1"/>
</dbReference>
<comment type="caution">
    <text evidence="1">The sequence shown here is derived from an EMBL/GenBank/DDBJ whole genome shotgun (WGS) entry which is preliminary data.</text>
</comment>
<proteinExistence type="predicted"/>
<dbReference type="Pfam" id="PF02423">
    <property type="entry name" value="OCD_Mu_crystall"/>
    <property type="match status" value="1"/>
</dbReference>
<keyword evidence="2" id="KW-1185">Reference proteome</keyword>
<dbReference type="Proteomes" id="UP001560267">
    <property type="component" value="Unassembled WGS sequence"/>
</dbReference>